<feature type="region of interest" description="Disordered" evidence="6">
    <location>
        <begin position="987"/>
        <end position="1097"/>
    </location>
</feature>
<dbReference type="EMBL" id="JANQDX010000005">
    <property type="protein sequence ID" value="KAL0923796.1"/>
    <property type="molecule type" value="Genomic_DNA"/>
</dbReference>
<dbReference type="InterPro" id="IPR040418">
    <property type="entry name" value="CRWN"/>
</dbReference>
<evidence type="ECO:0008006" key="9">
    <source>
        <dbReference type="Google" id="ProtNLM"/>
    </source>
</evidence>
<dbReference type="GO" id="GO:0005652">
    <property type="term" value="C:nuclear lamina"/>
    <property type="evidence" value="ECO:0007669"/>
    <property type="project" value="UniProtKB-SubCell"/>
</dbReference>
<evidence type="ECO:0000256" key="4">
    <source>
        <dbReference type="ARBA" id="ARBA00024208"/>
    </source>
</evidence>
<comment type="subcellular location">
    <subcellularLocation>
        <location evidence="3">Nucleus lamina</location>
    </subcellularLocation>
</comment>
<feature type="compositionally biased region" description="Basic residues" evidence="6">
    <location>
        <begin position="952"/>
        <end position="965"/>
    </location>
</feature>
<evidence type="ECO:0000313" key="7">
    <source>
        <dbReference type="EMBL" id="KAL0923796.1"/>
    </source>
</evidence>
<keyword evidence="8" id="KW-1185">Reference proteome</keyword>
<sequence>MFTPQRKGGWAGWSAFPKLGSRQENSSAVPRTNPSTVGAVLDWVNGATASEASPPLPPQSLLAENIADISDALSERVSALENERDECLYNMGLLLIEKKEWSSQIEELKQALIESQEILKRKRDAHIISVSELEKRKENLKKTLGVEKQCVVDLEKALHEMRAENAETKFISGKRIADAHAIEASVEEKKMEIEAKMHSTDARLAEANRKNSEIDRKLENLAAREYKLQRELSSLNIERKTLETDVSKQREHLREWEKDLQEKQRMLLNEQRLLNEREERANDMDIILKKKEAEIEDARKNIDAASSILKGQEDGLKVRLRTLIVKEKDTEIKSSTLEKKEKDLMAIEERLSVRESEEIQKLLDEHNATLDAKIQDFELEMVKKRQSFDEEVKNHMDLLDKEKRQIKCKEEQLVKRDGTLDKKIDKLKSKKEVLDTKSKTLKEWEDSLKTDEKKLQEEREQLIKDADELEASRAKLHNEKVAIEAEGQKVVLEKENLRLTQLERERHLKMQAELKLEKEEYRMMMESLEKEKDVLGQEKEMFERDWEVLDGRRVALEAEVKQLSAEREKFEKWQHTEEERLENKGVQARTDLQRELEDLRLKKEAFENMMAQERADVHAEVDRERADMSREFELLKHKLEMNMQRIQDDVEKELKEKENKFERWREVELSHIKSSTESNDLRRKRLEMELNQLQREKAAFSDQRGKLEADRQEIQNDIDTLLRLSKNLKDQREEFAKEKEMFLSVVEQCKTCHNCGVPIYNIDLLDLQPLKSTEGLEEIIFPSLADGFLEEHMKGGSAVISPRVLTVGSTNSGSHMTRWLQRCSSLFKISPKMNVNPPSEDQIGTSFGERLNRAALEDADYEPAPSANHSFENQVHFDCGDRMSGEPDRVHKTGDEVESSFGVADSSNDIVRIDADKATRKIVVVIDDENDEMQGSSIHAENDSHPELTKQVQRHKPNRRAKPNLIRRTRSVKAVVEDAKAIIGESSELKIDEQQNDDARGSQNIPDESQGASVQADQAETGTSKKRSSRELEPEGSEAHSESFSVGGRRKRRQTSSLLPAPGLKRYNLRRSTVASTGTASQAPSHQKEAANAGSFKALPENNIRECGHGGERISCHDTVPSGALESSPHLLQKSAFPTVLEVNSNESVQHESPNLHHDGGIVEHALFSEQTAEDREEVDGHTENTASYGGSDSDDTDDEDSEKHNTSIGKKLWHFLTT</sequence>
<feature type="region of interest" description="Disordered" evidence="6">
    <location>
        <begin position="933"/>
        <end position="965"/>
    </location>
</feature>
<accession>A0ABD0VME9</accession>
<evidence type="ECO:0000256" key="6">
    <source>
        <dbReference type="SAM" id="MobiDB-lite"/>
    </source>
</evidence>
<evidence type="ECO:0000256" key="2">
    <source>
        <dbReference type="ARBA" id="ARBA00023242"/>
    </source>
</evidence>
<feature type="region of interest" description="Disordered" evidence="6">
    <location>
        <begin position="1"/>
        <end position="35"/>
    </location>
</feature>
<gene>
    <name evidence="7" type="ORF">M5K25_004569</name>
</gene>
<comment type="caution">
    <text evidence="7">The sequence shown here is derived from an EMBL/GenBank/DDBJ whole genome shotgun (WGS) entry which is preliminary data.</text>
</comment>
<evidence type="ECO:0000256" key="1">
    <source>
        <dbReference type="ARBA" id="ARBA00023054"/>
    </source>
</evidence>
<organism evidence="7 8">
    <name type="scientific">Dendrobium thyrsiflorum</name>
    <name type="common">Pinecone-like raceme dendrobium</name>
    <name type="synonym">Orchid</name>
    <dbReference type="NCBI Taxonomy" id="117978"/>
    <lineage>
        <taxon>Eukaryota</taxon>
        <taxon>Viridiplantae</taxon>
        <taxon>Streptophyta</taxon>
        <taxon>Embryophyta</taxon>
        <taxon>Tracheophyta</taxon>
        <taxon>Spermatophyta</taxon>
        <taxon>Magnoliopsida</taxon>
        <taxon>Liliopsida</taxon>
        <taxon>Asparagales</taxon>
        <taxon>Orchidaceae</taxon>
        <taxon>Epidendroideae</taxon>
        <taxon>Malaxideae</taxon>
        <taxon>Dendrobiinae</taxon>
        <taxon>Dendrobium</taxon>
    </lineage>
</organism>
<feature type="compositionally biased region" description="Polar residues" evidence="6">
    <location>
        <begin position="1001"/>
        <end position="1022"/>
    </location>
</feature>
<comment type="similarity">
    <text evidence="4">Belongs to the CRWN family.</text>
</comment>
<feature type="coiled-coil region" evidence="5">
    <location>
        <begin position="190"/>
        <end position="308"/>
    </location>
</feature>
<feature type="compositionally biased region" description="Basic and acidic residues" evidence="6">
    <location>
        <begin position="1029"/>
        <end position="1041"/>
    </location>
</feature>
<keyword evidence="2" id="KW-0539">Nucleus</keyword>
<name>A0ABD0VME9_DENTH</name>
<feature type="compositionally biased region" description="Polar residues" evidence="6">
    <location>
        <begin position="1070"/>
        <end position="1085"/>
    </location>
</feature>
<reference evidence="7 8" key="1">
    <citation type="journal article" date="2024" name="Plant Biotechnol. J.">
        <title>Dendrobium thyrsiflorum genome and its molecular insights into genes involved in important horticultural traits.</title>
        <authorList>
            <person name="Chen B."/>
            <person name="Wang J.Y."/>
            <person name="Zheng P.J."/>
            <person name="Li K.L."/>
            <person name="Liang Y.M."/>
            <person name="Chen X.F."/>
            <person name="Zhang C."/>
            <person name="Zhao X."/>
            <person name="He X."/>
            <person name="Zhang G.Q."/>
            <person name="Liu Z.J."/>
            <person name="Xu Q."/>
        </authorList>
    </citation>
    <scope>NUCLEOTIDE SEQUENCE [LARGE SCALE GENOMIC DNA]</scope>
    <source>
        <strain evidence="7">GZMU011</strain>
    </source>
</reference>
<feature type="coiled-coil region" evidence="5">
    <location>
        <begin position="589"/>
        <end position="741"/>
    </location>
</feature>
<feature type="region of interest" description="Disordered" evidence="6">
    <location>
        <begin position="1167"/>
        <end position="1219"/>
    </location>
</feature>
<evidence type="ECO:0000313" key="8">
    <source>
        <dbReference type="Proteomes" id="UP001552299"/>
    </source>
</evidence>
<dbReference type="PANTHER" id="PTHR31908">
    <property type="entry name" value="PROTEIN CROWDED NUCLEI 4"/>
    <property type="match status" value="1"/>
</dbReference>
<evidence type="ECO:0000256" key="5">
    <source>
        <dbReference type="SAM" id="Coils"/>
    </source>
</evidence>
<protein>
    <recommendedName>
        <fullName evidence="9">Nuclear matrix constituent protein 1-like protein</fullName>
    </recommendedName>
</protein>
<dbReference type="Proteomes" id="UP001552299">
    <property type="component" value="Unassembled WGS sequence"/>
</dbReference>
<feature type="compositionally biased region" description="Basic and acidic residues" evidence="6">
    <location>
        <begin position="987"/>
        <end position="1000"/>
    </location>
</feature>
<proteinExistence type="inferred from homology"/>
<dbReference type="AlphaFoldDB" id="A0ABD0VME9"/>
<dbReference type="PANTHER" id="PTHR31908:SF11">
    <property type="entry name" value="PROTEIN CROWDED NUCLEI 1"/>
    <property type="match status" value="1"/>
</dbReference>
<feature type="coiled-coil region" evidence="5">
    <location>
        <begin position="63"/>
        <end position="143"/>
    </location>
</feature>
<feature type="coiled-coil region" evidence="5">
    <location>
        <begin position="441"/>
        <end position="545"/>
    </location>
</feature>
<feature type="coiled-coil region" evidence="5">
    <location>
        <begin position="385"/>
        <end position="412"/>
    </location>
</feature>
<evidence type="ECO:0000256" key="3">
    <source>
        <dbReference type="ARBA" id="ARBA00024186"/>
    </source>
</evidence>
<feature type="compositionally biased region" description="Polar residues" evidence="6">
    <location>
        <begin position="22"/>
        <end position="35"/>
    </location>
</feature>
<keyword evidence="1 5" id="KW-0175">Coiled coil</keyword>